<dbReference type="EMBL" id="JABBXH010000002">
    <property type="protein sequence ID" value="NMP31177.1"/>
    <property type="molecule type" value="Genomic_DNA"/>
</dbReference>
<protein>
    <recommendedName>
        <fullName evidence="3">histidine kinase</fullName>
        <ecNumber evidence="3">2.7.13.3</ecNumber>
    </recommendedName>
</protein>
<dbReference type="PROSITE" id="PS50885">
    <property type="entry name" value="HAMP"/>
    <property type="match status" value="1"/>
</dbReference>
<evidence type="ECO:0000313" key="15">
    <source>
        <dbReference type="Proteomes" id="UP000568664"/>
    </source>
</evidence>
<evidence type="ECO:0000256" key="10">
    <source>
        <dbReference type="SAM" id="Coils"/>
    </source>
</evidence>
<dbReference type="GO" id="GO:0005524">
    <property type="term" value="F:ATP binding"/>
    <property type="evidence" value="ECO:0007669"/>
    <property type="project" value="UniProtKB-KW"/>
</dbReference>
<comment type="caution">
    <text evidence="14">The sequence shown here is derived from an EMBL/GenBank/DDBJ whole genome shotgun (WGS) entry which is preliminary data.</text>
</comment>
<evidence type="ECO:0000259" key="13">
    <source>
        <dbReference type="PROSITE" id="PS50885"/>
    </source>
</evidence>
<evidence type="ECO:0000256" key="2">
    <source>
        <dbReference type="ARBA" id="ARBA00004651"/>
    </source>
</evidence>
<keyword evidence="11" id="KW-1133">Transmembrane helix</keyword>
<dbReference type="InterPro" id="IPR004358">
    <property type="entry name" value="Sig_transdc_His_kin-like_C"/>
</dbReference>
<dbReference type="Gene3D" id="3.30.565.10">
    <property type="entry name" value="Histidine kinase-like ATPase, C-terminal domain"/>
    <property type="match status" value="1"/>
</dbReference>
<dbReference type="Gene3D" id="6.10.340.10">
    <property type="match status" value="1"/>
</dbReference>
<evidence type="ECO:0000259" key="12">
    <source>
        <dbReference type="PROSITE" id="PS50109"/>
    </source>
</evidence>
<dbReference type="Proteomes" id="UP000568664">
    <property type="component" value="Unassembled WGS sequence"/>
</dbReference>
<dbReference type="Gene3D" id="1.10.287.130">
    <property type="match status" value="1"/>
</dbReference>
<sequence length="425" mass="47354">MRTLPASLVIVILVATIGLGWLFDNIYQAYIGEELESRQVLTDIEVIGQSIARNIDGQPYQQGFVSNWSSQQGIHLSQLAMADLSLPINLQSSLASGQPLLLESASGVSYHFYLPISEQVLILKHANNIQKQVESTSGYWFTGMFYFILLLLTLAWVMPLINRLVVLRSSTKRLGKGDLTERVKPGGFSYIKDIEIEFNRMAERIESLVADMKLLTSAVSHDLRTPLARIRFGVDTLAEEDDAQLQKNYIERIGNDVDEMTNLVEVLLQYARLEQNLEELEKQPVDLNKTVETCLKRRSNEKANIAFESQPKPIVVNGNEPFLLMLINNVVQNAVKYGSGDVLISAKQSEQKIQLCIEDNGLGISPQEAKQIFKPFIRGQQQSNSKGYGIGLAAVKRIADWHGASISVESSEHLGGAKFVLSFSV</sequence>
<dbReference type="GO" id="GO:0000155">
    <property type="term" value="F:phosphorelay sensor kinase activity"/>
    <property type="evidence" value="ECO:0007669"/>
    <property type="project" value="InterPro"/>
</dbReference>
<evidence type="ECO:0000313" key="14">
    <source>
        <dbReference type="EMBL" id="NMP31177.1"/>
    </source>
</evidence>
<dbReference type="Pfam" id="PF00512">
    <property type="entry name" value="HisKA"/>
    <property type="match status" value="1"/>
</dbReference>
<dbReference type="GO" id="GO:0005886">
    <property type="term" value="C:plasma membrane"/>
    <property type="evidence" value="ECO:0007669"/>
    <property type="project" value="UniProtKB-SubCell"/>
</dbReference>
<comment type="catalytic activity">
    <reaction evidence="1">
        <text>ATP + protein L-histidine = ADP + protein N-phospho-L-histidine.</text>
        <dbReference type="EC" id="2.7.13.3"/>
    </reaction>
</comment>
<evidence type="ECO:0000256" key="5">
    <source>
        <dbReference type="ARBA" id="ARBA00022553"/>
    </source>
</evidence>
<dbReference type="SUPFAM" id="SSF47384">
    <property type="entry name" value="Homodimeric domain of signal transducing histidine kinase"/>
    <property type="match status" value="1"/>
</dbReference>
<keyword evidence="10" id="KW-0175">Coiled coil</keyword>
<dbReference type="SMART" id="SM00388">
    <property type="entry name" value="HisKA"/>
    <property type="match status" value="1"/>
</dbReference>
<comment type="subcellular location">
    <subcellularLocation>
        <location evidence="2">Cell membrane</location>
        <topology evidence="2">Multi-pass membrane protein</topology>
    </subcellularLocation>
</comment>
<name>A0A7Y0LBB1_9GAMM</name>
<dbReference type="InterPro" id="IPR003594">
    <property type="entry name" value="HATPase_dom"/>
</dbReference>
<dbReference type="CDD" id="cd00082">
    <property type="entry name" value="HisKA"/>
    <property type="match status" value="1"/>
</dbReference>
<evidence type="ECO:0000256" key="1">
    <source>
        <dbReference type="ARBA" id="ARBA00000085"/>
    </source>
</evidence>
<dbReference type="InterPro" id="IPR036097">
    <property type="entry name" value="HisK_dim/P_sf"/>
</dbReference>
<dbReference type="Pfam" id="PF02518">
    <property type="entry name" value="HATPase_c"/>
    <property type="match status" value="1"/>
</dbReference>
<dbReference type="CDD" id="cd06225">
    <property type="entry name" value="HAMP"/>
    <property type="match status" value="1"/>
</dbReference>
<keyword evidence="9" id="KW-0067">ATP-binding</keyword>
<keyword evidence="7" id="KW-0547">Nucleotide-binding</keyword>
<organism evidence="14 15">
    <name type="scientific">Thalassotalea algicola</name>
    <dbReference type="NCBI Taxonomy" id="2716224"/>
    <lineage>
        <taxon>Bacteria</taxon>
        <taxon>Pseudomonadati</taxon>
        <taxon>Pseudomonadota</taxon>
        <taxon>Gammaproteobacteria</taxon>
        <taxon>Alteromonadales</taxon>
        <taxon>Colwelliaceae</taxon>
        <taxon>Thalassotalea</taxon>
    </lineage>
</organism>
<keyword evidence="6" id="KW-0808">Transferase</keyword>
<dbReference type="InterPro" id="IPR050980">
    <property type="entry name" value="2C_sensor_his_kinase"/>
</dbReference>
<evidence type="ECO:0000256" key="4">
    <source>
        <dbReference type="ARBA" id="ARBA00022475"/>
    </source>
</evidence>
<gene>
    <name evidence="14" type="ORF">HII17_06335</name>
</gene>
<dbReference type="InterPro" id="IPR003661">
    <property type="entry name" value="HisK_dim/P_dom"/>
</dbReference>
<feature type="domain" description="HAMP" evidence="13">
    <location>
        <begin position="158"/>
        <end position="210"/>
    </location>
</feature>
<dbReference type="InterPro" id="IPR005467">
    <property type="entry name" value="His_kinase_dom"/>
</dbReference>
<feature type="transmembrane region" description="Helical" evidence="11">
    <location>
        <begin position="139"/>
        <end position="161"/>
    </location>
</feature>
<keyword evidence="4" id="KW-1003">Cell membrane</keyword>
<dbReference type="InterPro" id="IPR003660">
    <property type="entry name" value="HAMP_dom"/>
</dbReference>
<dbReference type="SMART" id="SM00387">
    <property type="entry name" value="HATPase_c"/>
    <property type="match status" value="1"/>
</dbReference>
<dbReference type="AlphaFoldDB" id="A0A7Y0LBB1"/>
<evidence type="ECO:0000256" key="9">
    <source>
        <dbReference type="ARBA" id="ARBA00022840"/>
    </source>
</evidence>
<dbReference type="PANTHER" id="PTHR44936">
    <property type="entry name" value="SENSOR PROTEIN CREC"/>
    <property type="match status" value="1"/>
</dbReference>
<evidence type="ECO:0000256" key="11">
    <source>
        <dbReference type="SAM" id="Phobius"/>
    </source>
</evidence>
<accession>A0A7Y0LBB1</accession>
<dbReference type="SUPFAM" id="SSF55874">
    <property type="entry name" value="ATPase domain of HSP90 chaperone/DNA topoisomerase II/histidine kinase"/>
    <property type="match status" value="1"/>
</dbReference>
<dbReference type="PROSITE" id="PS50109">
    <property type="entry name" value="HIS_KIN"/>
    <property type="match status" value="1"/>
</dbReference>
<dbReference type="PANTHER" id="PTHR44936:SF10">
    <property type="entry name" value="SENSOR PROTEIN RSTB"/>
    <property type="match status" value="1"/>
</dbReference>
<evidence type="ECO:0000256" key="7">
    <source>
        <dbReference type="ARBA" id="ARBA00022741"/>
    </source>
</evidence>
<dbReference type="InterPro" id="IPR036890">
    <property type="entry name" value="HATPase_C_sf"/>
</dbReference>
<evidence type="ECO:0000256" key="8">
    <source>
        <dbReference type="ARBA" id="ARBA00022777"/>
    </source>
</evidence>
<keyword evidence="5" id="KW-0597">Phosphoprotein</keyword>
<keyword evidence="11" id="KW-0812">Transmembrane</keyword>
<feature type="coiled-coil region" evidence="10">
    <location>
        <begin position="263"/>
        <end position="290"/>
    </location>
</feature>
<feature type="transmembrane region" description="Helical" evidence="11">
    <location>
        <begin position="6"/>
        <end position="23"/>
    </location>
</feature>
<keyword evidence="15" id="KW-1185">Reference proteome</keyword>
<evidence type="ECO:0000256" key="6">
    <source>
        <dbReference type="ARBA" id="ARBA00022679"/>
    </source>
</evidence>
<proteinExistence type="predicted"/>
<dbReference type="PRINTS" id="PR00344">
    <property type="entry name" value="BCTRLSENSOR"/>
</dbReference>
<keyword evidence="11" id="KW-0472">Membrane</keyword>
<evidence type="ECO:0000256" key="3">
    <source>
        <dbReference type="ARBA" id="ARBA00012438"/>
    </source>
</evidence>
<feature type="domain" description="Histidine kinase" evidence="12">
    <location>
        <begin position="218"/>
        <end position="425"/>
    </location>
</feature>
<reference evidence="14 15" key="1">
    <citation type="submission" date="2020-04" db="EMBL/GenBank/DDBJ databases">
        <title>Thalassotalea sp. M1531, isolated from the surface of marine red alga.</title>
        <authorList>
            <person name="Pang L."/>
            <person name="Lu D.-C."/>
        </authorList>
    </citation>
    <scope>NUCLEOTIDE SEQUENCE [LARGE SCALE GENOMIC DNA]</scope>
    <source>
        <strain evidence="14 15">M1531</strain>
    </source>
</reference>
<keyword evidence="8 14" id="KW-0418">Kinase</keyword>
<dbReference type="EC" id="2.7.13.3" evidence="3"/>
<dbReference type="RefSeq" id="WP_169074509.1">
    <property type="nucleotide sequence ID" value="NZ_JABBXH010000002.1"/>
</dbReference>